<protein>
    <submittedName>
        <fullName evidence="3">Bifunctional RNase H/acid phosphatase</fullName>
    </submittedName>
</protein>
<proteinExistence type="predicted"/>
<dbReference type="InterPro" id="IPR012337">
    <property type="entry name" value="RNaseH-like_sf"/>
</dbReference>
<keyword evidence="4" id="KW-1185">Reference proteome</keyword>
<dbReference type="PANTHER" id="PTHR48100:SF62">
    <property type="entry name" value="GLUCOSYL-3-PHOSPHOGLYCERATE PHOSPHATASE"/>
    <property type="match status" value="1"/>
</dbReference>
<dbReference type="SUPFAM" id="SSF53098">
    <property type="entry name" value="Ribonuclease H-like"/>
    <property type="match status" value="1"/>
</dbReference>
<dbReference type="SMART" id="SM00855">
    <property type="entry name" value="PGAM"/>
    <property type="match status" value="1"/>
</dbReference>
<feature type="region of interest" description="Disordered" evidence="1">
    <location>
        <begin position="133"/>
        <end position="195"/>
    </location>
</feature>
<dbReference type="CDD" id="cd07067">
    <property type="entry name" value="HP_PGM_like"/>
    <property type="match status" value="1"/>
</dbReference>
<dbReference type="Proteomes" id="UP001501218">
    <property type="component" value="Unassembled WGS sequence"/>
</dbReference>
<dbReference type="InterPro" id="IPR036397">
    <property type="entry name" value="RNaseH_sf"/>
</dbReference>
<dbReference type="InterPro" id="IPR013078">
    <property type="entry name" value="His_Pase_superF_clade-1"/>
</dbReference>
<accession>A0ABN3GDJ4</accession>
<dbReference type="NCBIfam" id="NF005567">
    <property type="entry name" value="PRK07238.1"/>
    <property type="match status" value="1"/>
</dbReference>
<dbReference type="Gene3D" id="3.40.50.1240">
    <property type="entry name" value="Phosphoglycerate mutase-like"/>
    <property type="match status" value="1"/>
</dbReference>
<dbReference type="CDD" id="cd09279">
    <property type="entry name" value="RNase_HI_like"/>
    <property type="match status" value="1"/>
</dbReference>
<organism evidence="3 4">
    <name type="scientific">Saccharopolyspora halophila</name>
    <dbReference type="NCBI Taxonomy" id="405551"/>
    <lineage>
        <taxon>Bacteria</taxon>
        <taxon>Bacillati</taxon>
        <taxon>Actinomycetota</taxon>
        <taxon>Actinomycetes</taxon>
        <taxon>Pseudonocardiales</taxon>
        <taxon>Pseudonocardiaceae</taxon>
        <taxon>Saccharopolyspora</taxon>
    </lineage>
</organism>
<comment type="caution">
    <text evidence="3">The sequence shown here is derived from an EMBL/GenBank/DDBJ whole genome shotgun (WGS) entry which is preliminary data.</text>
</comment>
<dbReference type="PROSITE" id="PS50879">
    <property type="entry name" value="RNASE_H_1"/>
    <property type="match status" value="1"/>
</dbReference>
<dbReference type="Pfam" id="PF00300">
    <property type="entry name" value="His_Phos_1"/>
    <property type="match status" value="1"/>
</dbReference>
<dbReference type="EMBL" id="BAAARA010000008">
    <property type="protein sequence ID" value="GAA2349082.1"/>
    <property type="molecule type" value="Genomic_DNA"/>
</dbReference>
<reference evidence="3 4" key="1">
    <citation type="journal article" date="2019" name="Int. J. Syst. Evol. Microbiol.">
        <title>The Global Catalogue of Microorganisms (GCM) 10K type strain sequencing project: providing services to taxonomists for standard genome sequencing and annotation.</title>
        <authorList>
            <consortium name="The Broad Institute Genomics Platform"/>
            <consortium name="The Broad Institute Genome Sequencing Center for Infectious Disease"/>
            <person name="Wu L."/>
            <person name="Ma J."/>
        </authorList>
    </citation>
    <scope>NUCLEOTIDE SEQUENCE [LARGE SCALE GENOMIC DNA]</scope>
    <source>
        <strain evidence="3 4">JCM 16221</strain>
    </source>
</reference>
<dbReference type="PANTHER" id="PTHR48100">
    <property type="entry name" value="BROAD-SPECIFICITY PHOSPHATASE YOR283W-RELATED"/>
    <property type="match status" value="1"/>
</dbReference>
<dbReference type="InterPro" id="IPR014636">
    <property type="entry name" value="RNaseH/PGlycerate_mutase"/>
</dbReference>
<sequence>MSAQVVVEADGGSRGNPGPAGAGAVVKDRSGAVLAERVVDLGETTNNVAEYRGLIAGLRAARELGATEVDVRMDSKLVVEQMTGRWKVKHANLQPLVAEARELVAEFGRVGFEWIPRAQNSHADRLANDAMDGKLPEDATETDATQTESARGVPSVAPGASGGAETAARSGVLGAAGSSGGGRSEAARGGPSGWQYLGGEPTRMLLLRHGQTRMSVDRRYSGRVDVELTELGRSQAAAAANRLAAMSGVGDAQIVASPLARARQTAEAVAEATGGALDFHEGLLETDFGDWDGLTFTEAAERYPELHRQWIGDPSVVPPNGESLESVHERVLATRDDLLERYAGRTIIVVTHVTPIKSFLRMGLGSGPELFYRLHLDLASLSTVEFYPDKNTSVRLVNDTSHYS</sequence>
<name>A0ABN3GDJ4_9PSEU</name>
<feature type="domain" description="RNase H type-1" evidence="2">
    <location>
        <begin position="1"/>
        <end position="140"/>
    </location>
</feature>
<evidence type="ECO:0000259" key="2">
    <source>
        <dbReference type="PROSITE" id="PS50879"/>
    </source>
</evidence>
<dbReference type="InterPro" id="IPR002156">
    <property type="entry name" value="RNaseH_domain"/>
</dbReference>
<dbReference type="Pfam" id="PF13456">
    <property type="entry name" value="RVT_3"/>
    <property type="match status" value="1"/>
</dbReference>
<gene>
    <name evidence="3" type="ORF">GCM10009854_28320</name>
</gene>
<evidence type="ECO:0000313" key="4">
    <source>
        <dbReference type="Proteomes" id="UP001501218"/>
    </source>
</evidence>
<dbReference type="InterPro" id="IPR050275">
    <property type="entry name" value="PGM_Phosphatase"/>
</dbReference>
<dbReference type="Gene3D" id="3.30.420.10">
    <property type="entry name" value="Ribonuclease H-like superfamily/Ribonuclease H"/>
    <property type="match status" value="1"/>
</dbReference>
<feature type="compositionally biased region" description="Low complexity" evidence="1">
    <location>
        <begin position="167"/>
        <end position="176"/>
    </location>
</feature>
<dbReference type="SUPFAM" id="SSF53254">
    <property type="entry name" value="Phosphoglycerate mutase-like"/>
    <property type="match status" value="1"/>
</dbReference>
<evidence type="ECO:0000313" key="3">
    <source>
        <dbReference type="EMBL" id="GAA2349082.1"/>
    </source>
</evidence>
<evidence type="ECO:0000256" key="1">
    <source>
        <dbReference type="SAM" id="MobiDB-lite"/>
    </source>
</evidence>
<dbReference type="InterPro" id="IPR029033">
    <property type="entry name" value="His_PPase_superfam"/>
</dbReference>
<dbReference type="PIRSF" id="PIRSF036922">
    <property type="entry name" value="RNaseH_PGAM"/>
    <property type="match status" value="1"/>
</dbReference>
<dbReference type="RefSeq" id="WP_344131498.1">
    <property type="nucleotide sequence ID" value="NZ_BAAARA010000008.1"/>
</dbReference>